<sequence length="207" mass="23900">MDVELSLLSIHLSMKPRVFQRHLSITSNQKEFPIDDSRLVPSPSTRGDNMASGGNPVDSSGEKTAKLDMSHGFVHHIRRNQKSRDNYDKEQKAKQGQRKPRHTQPSVRPKKPDQMVYKPRVKRDTRTDTQKGKSSDDLPRRKPLFRLEYEAKNGDVTDIIIYEDDDPRLVAERFGTQLGLSDELRNALYIHIVDEMKKSKHLLTDKK</sequence>
<name>A0A8K0EC08_BRALA</name>
<evidence type="ECO:0000256" key="1">
    <source>
        <dbReference type="ARBA" id="ARBA00006905"/>
    </source>
</evidence>
<evidence type="ECO:0000256" key="2">
    <source>
        <dbReference type="SAM" id="MobiDB-lite"/>
    </source>
</evidence>
<gene>
    <name evidence="3" type="primary">C2orf68</name>
    <name evidence="3" type="ORF">BLAG_LOCUS8526</name>
</gene>
<proteinExistence type="inferred from homology"/>
<evidence type="ECO:0000313" key="3">
    <source>
        <dbReference type="EMBL" id="CAH1246530.1"/>
    </source>
</evidence>
<accession>A0A8K0EC08</accession>
<dbReference type="InterPro" id="IPR018888">
    <property type="entry name" value="UPF0561"/>
</dbReference>
<organism evidence="3 4">
    <name type="scientific">Branchiostoma lanceolatum</name>
    <name type="common">Common lancelet</name>
    <name type="synonym">Amphioxus lanceolatum</name>
    <dbReference type="NCBI Taxonomy" id="7740"/>
    <lineage>
        <taxon>Eukaryota</taxon>
        <taxon>Metazoa</taxon>
        <taxon>Chordata</taxon>
        <taxon>Cephalochordata</taxon>
        <taxon>Leptocardii</taxon>
        <taxon>Amphioxiformes</taxon>
        <taxon>Branchiostomatidae</taxon>
        <taxon>Branchiostoma</taxon>
    </lineage>
</organism>
<evidence type="ECO:0000313" key="4">
    <source>
        <dbReference type="Proteomes" id="UP000838412"/>
    </source>
</evidence>
<feature type="region of interest" description="Disordered" evidence="2">
    <location>
        <begin position="34"/>
        <end position="141"/>
    </location>
</feature>
<dbReference type="PANTHER" id="PTHR34256">
    <property type="entry name" value="UPF0561 PROTEIN C2ORF68"/>
    <property type="match status" value="1"/>
</dbReference>
<keyword evidence="4" id="KW-1185">Reference proteome</keyword>
<feature type="compositionally biased region" description="Basic and acidic residues" evidence="2">
    <location>
        <begin position="60"/>
        <end position="69"/>
    </location>
</feature>
<dbReference type="AlphaFoldDB" id="A0A8K0EC08"/>
<reference evidence="3" key="1">
    <citation type="submission" date="2022-01" db="EMBL/GenBank/DDBJ databases">
        <authorList>
            <person name="Braso-Vives M."/>
        </authorList>
    </citation>
    <scope>NUCLEOTIDE SEQUENCE</scope>
</reference>
<protein>
    <submittedName>
        <fullName evidence="3">C2orf68 protein</fullName>
    </submittedName>
</protein>
<dbReference type="Pfam" id="PF10573">
    <property type="entry name" value="UPF0561"/>
    <property type="match status" value="1"/>
</dbReference>
<dbReference type="Proteomes" id="UP000838412">
    <property type="component" value="Chromosome 15"/>
</dbReference>
<comment type="similarity">
    <text evidence="1">Belongs to the UPF0561 family.</text>
</comment>
<feature type="compositionally biased region" description="Basic and acidic residues" evidence="2">
    <location>
        <begin position="82"/>
        <end position="93"/>
    </location>
</feature>
<dbReference type="OrthoDB" id="10033037at2759"/>
<dbReference type="EMBL" id="OV696700">
    <property type="protein sequence ID" value="CAH1246530.1"/>
    <property type="molecule type" value="Genomic_DNA"/>
</dbReference>
<dbReference type="PANTHER" id="PTHR34256:SF1">
    <property type="entry name" value="UPF0561 PROTEIN C2ORF68"/>
    <property type="match status" value="1"/>
</dbReference>
<feature type="compositionally biased region" description="Basic and acidic residues" evidence="2">
    <location>
        <begin position="122"/>
        <end position="141"/>
    </location>
</feature>